<gene>
    <name evidence="2" type="ORF">COT78_02060</name>
</gene>
<dbReference type="CDD" id="cd02976">
    <property type="entry name" value="NrdH"/>
    <property type="match status" value="1"/>
</dbReference>
<dbReference type="GO" id="GO:0045454">
    <property type="term" value="P:cell redox homeostasis"/>
    <property type="evidence" value="ECO:0007669"/>
    <property type="project" value="TreeGrafter"/>
</dbReference>
<comment type="caution">
    <text evidence="2">The sequence shown here is derived from an EMBL/GenBank/DDBJ whole genome shotgun (WGS) entry which is preliminary data.</text>
</comment>
<reference evidence="3" key="1">
    <citation type="submission" date="2017-09" db="EMBL/GenBank/DDBJ databases">
        <title>Depth-based differentiation of microbial function through sediment-hosted aquifers and enrichment of novel symbionts in the deep terrestrial subsurface.</title>
        <authorList>
            <person name="Probst A.J."/>
            <person name="Ladd B."/>
            <person name="Jarett J.K."/>
            <person name="Geller-Mcgrath D.E."/>
            <person name="Sieber C.M.K."/>
            <person name="Emerson J.B."/>
            <person name="Anantharaman K."/>
            <person name="Thomas B.C."/>
            <person name="Malmstrom R."/>
            <person name="Stieglmeier M."/>
            <person name="Klingl A."/>
            <person name="Woyke T."/>
            <person name="Ryan C.M."/>
            <person name="Banfield J.F."/>
        </authorList>
    </citation>
    <scope>NUCLEOTIDE SEQUENCE [LARGE SCALE GENOMIC DNA]</scope>
</reference>
<evidence type="ECO:0000313" key="3">
    <source>
        <dbReference type="Proteomes" id="UP000231382"/>
    </source>
</evidence>
<dbReference type="Proteomes" id="UP000231382">
    <property type="component" value="Unassembled WGS sequence"/>
</dbReference>
<protein>
    <submittedName>
        <fullName evidence="2">NrdH-redoxin</fullName>
    </submittedName>
</protein>
<sequence length="82" mass="9460">MSEKKVTVFSTPTCPYCVMVKDYLKDKKIEFKDVNVASDQEMAMKMFNRSHNMGVPQIWINDDVVIGFDPNTIDDLLKAKQK</sequence>
<dbReference type="InterPro" id="IPR002109">
    <property type="entry name" value="Glutaredoxin"/>
</dbReference>
<dbReference type="EMBL" id="PEZW01000014">
    <property type="protein sequence ID" value="PIS07732.1"/>
    <property type="molecule type" value="Genomic_DNA"/>
</dbReference>
<dbReference type="PROSITE" id="PS00195">
    <property type="entry name" value="GLUTAREDOXIN_1"/>
    <property type="match status" value="1"/>
</dbReference>
<organism evidence="2 3">
    <name type="scientific">Candidatus Berkelbacteria bacterium CG10_big_fil_rev_8_21_14_0_10_43_13</name>
    <dbReference type="NCBI Taxonomy" id="1974514"/>
    <lineage>
        <taxon>Bacteria</taxon>
        <taxon>Candidatus Berkelbacteria</taxon>
    </lineage>
</organism>
<dbReference type="InterPro" id="IPR011767">
    <property type="entry name" value="GLR_AS"/>
</dbReference>
<dbReference type="InterPro" id="IPR051548">
    <property type="entry name" value="Grx-like_ET"/>
</dbReference>
<dbReference type="GO" id="GO:0009055">
    <property type="term" value="F:electron transfer activity"/>
    <property type="evidence" value="ECO:0007669"/>
    <property type="project" value="TreeGrafter"/>
</dbReference>
<feature type="domain" description="Glutaredoxin" evidence="1">
    <location>
        <begin position="6"/>
        <end position="65"/>
    </location>
</feature>
<dbReference type="SUPFAM" id="SSF52833">
    <property type="entry name" value="Thioredoxin-like"/>
    <property type="match status" value="1"/>
</dbReference>
<dbReference type="Pfam" id="PF00462">
    <property type="entry name" value="Glutaredoxin"/>
    <property type="match status" value="1"/>
</dbReference>
<accession>A0A2H0W6M8</accession>
<name>A0A2H0W6M8_9BACT</name>
<evidence type="ECO:0000313" key="2">
    <source>
        <dbReference type="EMBL" id="PIS07732.1"/>
    </source>
</evidence>
<dbReference type="PANTHER" id="PTHR34386">
    <property type="entry name" value="GLUTAREDOXIN"/>
    <property type="match status" value="1"/>
</dbReference>
<dbReference type="PROSITE" id="PS51354">
    <property type="entry name" value="GLUTAREDOXIN_2"/>
    <property type="match status" value="1"/>
</dbReference>
<proteinExistence type="predicted"/>
<evidence type="ECO:0000259" key="1">
    <source>
        <dbReference type="Pfam" id="PF00462"/>
    </source>
</evidence>
<dbReference type="AlphaFoldDB" id="A0A2H0W6M8"/>
<dbReference type="PANTHER" id="PTHR34386:SF1">
    <property type="entry name" value="GLUTAREDOXIN-LIKE PROTEIN NRDH"/>
    <property type="match status" value="1"/>
</dbReference>
<dbReference type="Gene3D" id="3.40.30.10">
    <property type="entry name" value="Glutaredoxin"/>
    <property type="match status" value="1"/>
</dbReference>
<dbReference type="InterPro" id="IPR036249">
    <property type="entry name" value="Thioredoxin-like_sf"/>
</dbReference>